<evidence type="ECO:0000313" key="2">
    <source>
        <dbReference type="Proteomes" id="UP001054837"/>
    </source>
</evidence>
<organism evidence="1 2">
    <name type="scientific">Caerostris darwini</name>
    <dbReference type="NCBI Taxonomy" id="1538125"/>
    <lineage>
        <taxon>Eukaryota</taxon>
        <taxon>Metazoa</taxon>
        <taxon>Ecdysozoa</taxon>
        <taxon>Arthropoda</taxon>
        <taxon>Chelicerata</taxon>
        <taxon>Arachnida</taxon>
        <taxon>Araneae</taxon>
        <taxon>Araneomorphae</taxon>
        <taxon>Entelegynae</taxon>
        <taxon>Araneoidea</taxon>
        <taxon>Araneidae</taxon>
        <taxon>Caerostris</taxon>
    </lineage>
</organism>
<protein>
    <submittedName>
        <fullName evidence="1">CUB domain-containing protein</fullName>
    </submittedName>
</protein>
<keyword evidence="2" id="KW-1185">Reference proteome</keyword>
<feature type="non-terminal residue" evidence="1">
    <location>
        <position position="136"/>
    </location>
</feature>
<dbReference type="AlphaFoldDB" id="A0AAV4TPK0"/>
<proteinExistence type="predicted"/>
<dbReference type="Proteomes" id="UP001054837">
    <property type="component" value="Unassembled WGS sequence"/>
</dbReference>
<dbReference type="EMBL" id="BPLQ01009987">
    <property type="protein sequence ID" value="GIY47669.1"/>
    <property type="molecule type" value="Genomic_DNA"/>
</dbReference>
<evidence type="ECO:0000313" key="1">
    <source>
        <dbReference type="EMBL" id="GIY47669.1"/>
    </source>
</evidence>
<name>A0AAV4TPK0_9ARAC</name>
<dbReference type="Gene3D" id="1.50.10.20">
    <property type="match status" value="1"/>
</dbReference>
<accession>A0AAV4TPK0</accession>
<reference evidence="1 2" key="1">
    <citation type="submission" date="2021-06" db="EMBL/GenBank/DDBJ databases">
        <title>Caerostris darwini draft genome.</title>
        <authorList>
            <person name="Kono N."/>
            <person name="Arakawa K."/>
        </authorList>
    </citation>
    <scope>NUCLEOTIDE SEQUENCE [LARGE SCALE GENOMIC DNA]</scope>
</reference>
<comment type="caution">
    <text evidence="1">The sequence shown here is derived from an EMBL/GenBank/DDBJ whole genome shotgun (WGS) entry which is preliminary data.</text>
</comment>
<sequence length="136" mass="15428">MAKEEEICLLGMARLHFKGCRSSVLGFRCKLQRGEEEELMAKQAELKTAVALTRSSLTNSELSMFINSLLVTCHNPRKFYGHNLVTRLKEQVKESKGFTHPFSYLALCNAQESWPQKAIADLNNILNSSSNYPFIE</sequence>
<gene>
    <name evidence="1" type="primary">AVEN_260904_1</name>
    <name evidence="1" type="ORF">CDAR_605611</name>
</gene>